<dbReference type="EMBL" id="JBHSML010000012">
    <property type="protein sequence ID" value="MFC5517665.1"/>
    <property type="molecule type" value="Genomic_DNA"/>
</dbReference>
<keyword evidence="5" id="KW-1185">Reference proteome</keyword>
<evidence type="ECO:0000256" key="1">
    <source>
        <dbReference type="ARBA" id="ARBA00022723"/>
    </source>
</evidence>
<protein>
    <recommendedName>
        <fullName evidence="3">DNA gyrase inhibitor YacG</fullName>
    </recommendedName>
</protein>
<evidence type="ECO:0000313" key="4">
    <source>
        <dbReference type="EMBL" id="MFC5517665.1"/>
    </source>
</evidence>
<dbReference type="InterPro" id="IPR005584">
    <property type="entry name" value="DNA_gyrase_inhibitor_YacG"/>
</dbReference>
<dbReference type="HAMAP" id="MF_00649">
    <property type="entry name" value="DNA_gyrase_inhibitor_YacG"/>
    <property type="match status" value="1"/>
</dbReference>
<dbReference type="Pfam" id="PF03884">
    <property type="entry name" value="YacG"/>
    <property type="match status" value="1"/>
</dbReference>
<feature type="binding site" evidence="3">
    <location>
        <position position="31"/>
    </location>
    <ligand>
        <name>Zn(2+)</name>
        <dbReference type="ChEBI" id="CHEBI:29105"/>
    </ligand>
</feature>
<feature type="binding site" evidence="3">
    <location>
        <position position="46"/>
    </location>
    <ligand>
        <name>Zn(2+)</name>
        <dbReference type="ChEBI" id="CHEBI:29105"/>
    </ligand>
</feature>
<comment type="cofactor">
    <cofactor evidence="3">
        <name>Zn(2+)</name>
        <dbReference type="ChEBI" id="CHEBI:29105"/>
    </cofactor>
    <text evidence="3">Binds 1 zinc ion.</text>
</comment>
<feature type="binding site" evidence="3">
    <location>
        <position position="34"/>
    </location>
    <ligand>
        <name>Zn(2+)</name>
        <dbReference type="ChEBI" id="CHEBI:29105"/>
    </ligand>
</feature>
<evidence type="ECO:0000313" key="5">
    <source>
        <dbReference type="Proteomes" id="UP001596150"/>
    </source>
</evidence>
<dbReference type="NCBIfam" id="NF002362">
    <property type="entry name" value="PRK01343.1"/>
    <property type="match status" value="1"/>
</dbReference>
<gene>
    <name evidence="3 4" type="primary">yacG</name>
    <name evidence="4" type="ORF">ACFPP9_17940</name>
</gene>
<dbReference type="RefSeq" id="WP_266345065.1">
    <property type="nucleotide sequence ID" value="NZ_JAPKNH010000007.1"/>
</dbReference>
<reference evidence="5" key="1">
    <citation type="journal article" date="2019" name="Int. J. Syst. Evol. Microbiol.">
        <title>The Global Catalogue of Microorganisms (GCM) 10K type strain sequencing project: providing services to taxonomists for standard genome sequencing and annotation.</title>
        <authorList>
            <consortium name="The Broad Institute Genomics Platform"/>
            <consortium name="The Broad Institute Genome Sequencing Center for Infectious Disease"/>
            <person name="Wu L."/>
            <person name="Ma J."/>
        </authorList>
    </citation>
    <scope>NUCLEOTIDE SEQUENCE [LARGE SCALE GENOMIC DNA]</scope>
    <source>
        <strain evidence="5">KACC 12633</strain>
    </source>
</reference>
<dbReference type="SUPFAM" id="SSF57716">
    <property type="entry name" value="Glucocorticoid receptor-like (DNA-binding domain)"/>
    <property type="match status" value="1"/>
</dbReference>
<dbReference type="InterPro" id="IPR013088">
    <property type="entry name" value="Znf_NHR/GATA"/>
</dbReference>
<sequence length="78" mass="8545">MTAPKKPAGRKLVADTPAVAEILPLRAPRPCANCSKDTVRAFYPFCSKRCKDVDLHRWLSGAYAIPVIERDAGSSEDD</sequence>
<evidence type="ECO:0000256" key="3">
    <source>
        <dbReference type="HAMAP-Rule" id="MF_00649"/>
    </source>
</evidence>
<comment type="similarity">
    <text evidence="3">Belongs to the DNA gyrase inhibitor YacG family.</text>
</comment>
<evidence type="ECO:0000256" key="2">
    <source>
        <dbReference type="ARBA" id="ARBA00022833"/>
    </source>
</evidence>
<proteinExistence type="inferred from homology"/>
<comment type="caution">
    <text evidence="4">The sequence shown here is derived from an EMBL/GenBank/DDBJ whole genome shotgun (WGS) entry which is preliminary data.</text>
</comment>
<comment type="subunit">
    <text evidence="3">Interacts with GyrB.</text>
</comment>
<dbReference type="PANTHER" id="PTHR36150">
    <property type="entry name" value="DNA GYRASE INHIBITOR YACG"/>
    <property type="match status" value="1"/>
</dbReference>
<feature type="binding site" evidence="3">
    <location>
        <position position="50"/>
    </location>
    <ligand>
        <name>Zn(2+)</name>
        <dbReference type="ChEBI" id="CHEBI:29105"/>
    </ligand>
</feature>
<organism evidence="4 5">
    <name type="scientific">Kaistia terrae</name>
    <dbReference type="NCBI Taxonomy" id="537017"/>
    <lineage>
        <taxon>Bacteria</taxon>
        <taxon>Pseudomonadati</taxon>
        <taxon>Pseudomonadota</taxon>
        <taxon>Alphaproteobacteria</taxon>
        <taxon>Hyphomicrobiales</taxon>
        <taxon>Kaistiaceae</taxon>
        <taxon>Kaistia</taxon>
    </lineage>
</organism>
<dbReference type="Proteomes" id="UP001596150">
    <property type="component" value="Unassembled WGS sequence"/>
</dbReference>
<dbReference type="Gene3D" id="3.30.50.10">
    <property type="entry name" value="Erythroid Transcription Factor GATA-1, subunit A"/>
    <property type="match status" value="1"/>
</dbReference>
<accession>A0ABW0PYU8</accession>
<dbReference type="PANTHER" id="PTHR36150:SF1">
    <property type="entry name" value="DNA GYRASE INHIBITOR YACG"/>
    <property type="match status" value="1"/>
</dbReference>
<name>A0ABW0PYU8_9HYPH</name>
<comment type="function">
    <text evidence="3">Inhibits all the catalytic activities of DNA gyrase by preventing its interaction with DNA. Acts by binding directly to the C-terminal domain of GyrB, which probably disrupts DNA binding by the gyrase.</text>
</comment>
<keyword evidence="2 3" id="KW-0862">Zinc</keyword>
<keyword evidence="1 3" id="KW-0479">Metal-binding</keyword>